<feature type="non-terminal residue" evidence="1">
    <location>
        <position position="1"/>
    </location>
</feature>
<accession>A0ABD0M5N9</accession>
<reference evidence="1 2" key="1">
    <citation type="journal article" date="2023" name="Sci. Data">
        <title>Genome assembly of the Korean intertidal mud-creeper Batillaria attramentaria.</title>
        <authorList>
            <person name="Patra A.K."/>
            <person name="Ho P.T."/>
            <person name="Jun S."/>
            <person name="Lee S.J."/>
            <person name="Kim Y."/>
            <person name="Won Y.J."/>
        </authorList>
    </citation>
    <scope>NUCLEOTIDE SEQUENCE [LARGE SCALE GENOMIC DNA]</scope>
    <source>
        <strain evidence="1">Wonlab-2016</strain>
    </source>
</reference>
<name>A0ABD0M5N9_9CAEN</name>
<dbReference type="AlphaFoldDB" id="A0ABD0M5N9"/>
<dbReference type="Proteomes" id="UP001519460">
    <property type="component" value="Unassembled WGS sequence"/>
</dbReference>
<gene>
    <name evidence="1" type="ORF">BaRGS_00001195</name>
</gene>
<evidence type="ECO:0000313" key="2">
    <source>
        <dbReference type="Proteomes" id="UP001519460"/>
    </source>
</evidence>
<proteinExistence type="predicted"/>
<keyword evidence="2" id="KW-1185">Reference proteome</keyword>
<evidence type="ECO:0000313" key="1">
    <source>
        <dbReference type="EMBL" id="KAK7507260.1"/>
    </source>
</evidence>
<comment type="caution">
    <text evidence="1">The sequence shown here is derived from an EMBL/GenBank/DDBJ whole genome shotgun (WGS) entry which is preliminary data.</text>
</comment>
<protein>
    <submittedName>
        <fullName evidence="1">Uncharacterized protein</fullName>
    </submittedName>
</protein>
<sequence length="76" mass="8389">VLTIVYSYCLPSQEVQSFKFKFDYSAPLNPFTLFALSDLQPQSVTVPDLNCYAASENCVTALLTGALEFCRKAVSL</sequence>
<organism evidence="1 2">
    <name type="scientific">Batillaria attramentaria</name>
    <dbReference type="NCBI Taxonomy" id="370345"/>
    <lineage>
        <taxon>Eukaryota</taxon>
        <taxon>Metazoa</taxon>
        <taxon>Spiralia</taxon>
        <taxon>Lophotrochozoa</taxon>
        <taxon>Mollusca</taxon>
        <taxon>Gastropoda</taxon>
        <taxon>Caenogastropoda</taxon>
        <taxon>Sorbeoconcha</taxon>
        <taxon>Cerithioidea</taxon>
        <taxon>Batillariidae</taxon>
        <taxon>Batillaria</taxon>
    </lineage>
</organism>
<dbReference type="EMBL" id="JACVVK020000004">
    <property type="protein sequence ID" value="KAK7507260.1"/>
    <property type="molecule type" value="Genomic_DNA"/>
</dbReference>